<sequence length="182" mass="21456">MSRAGKSGIALSFVVLSKEWGKHKHSSLKSAKKDEKVLNRIERQQLKLGYELKPYQFDMNQVESFRYRMEDSFRAVTKVAIREARIKEIKNELITSEKLKRHFEENPQDLISLRHDKELHSIRNVDDHLKRVPNYLLPPGVRKEDKKLGFVPFTKTKKSSNRKNKKRTGGKQKTNPLKKFRK</sequence>
<comment type="caution">
    <text evidence="1">The sequence shown here is derived from an EMBL/GenBank/DDBJ whole genome shotgun (WGS) entry which is preliminary data.</text>
</comment>
<protein>
    <submittedName>
        <fullName evidence="1">Unnamed protein product</fullName>
    </submittedName>
</protein>
<gene>
    <name evidence="1" type="ORF">Cboi01_000045900</name>
</gene>
<keyword evidence="2" id="KW-1185">Reference proteome</keyword>
<dbReference type="Proteomes" id="UP001165101">
    <property type="component" value="Unassembled WGS sequence"/>
</dbReference>
<evidence type="ECO:0000313" key="1">
    <source>
        <dbReference type="EMBL" id="GME87600.1"/>
    </source>
</evidence>
<accession>A0ACB5TFJ8</accession>
<evidence type="ECO:0000313" key="2">
    <source>
        <dbReference type="Proteomes" id="UP001165101"/>
    </source>
</evidence>
<organism evidence="1 2">
    <name type="scientific">Candida boidinii</name>
    <name type="common">Yeast</name>
    <dbReference type="NCBI Taxonomy" id="5477"/>
    <lineage>
        <taxon>Eukaryota</taxon>
        <taxon>Fungi</taxon>
        <taxon>Dikarya</taxon>
        <taxon>Ascomycota</taxon>
        <taxon>Saccharomycotina</taxon>
        <taxon>Pichiomycetes</taxon>
        <taxon>Pichiales</taxon>
        <taxon>Pichiaceae</taxon>
        <taxon>Ogataea</taxon>
        <taxon>Ogataea/Candida clade</taxon>
    </lineage>
</organism>
<name>A0ACB5TFJ8_CANBO</name>
<proteinExistence type="predicted"/>
<dbReference type="EMBL" id="BSXV01000120">
    <property type="protein sequence ID" value="GME87600.1"/>
    <property type="molecule type" value="Genomic_DNA"/>
</dbReference>
<reference evidence="1" key="1">
    <citation type="submission" date="2023-04" db="EMBL/GenBank/DDBJ databases">
        <title>Candida boidinii NBRC 1967.</title>
        <authorList>
            <person name="Ichikawa N."/>
            <person name="Sato H."/>
            <person name="Tonouchi N."/>
        </authorList>
    </citation>
    <scope>NUCLEOTIDE SEQUENCE</scope>
    <source>
        <strain evidence="1">NBRC 1967</strain>
    </source>
</reference>